<keyword evidence="2" id="KW-1185">Reference proteome</keyword>
<accession>A0ABN9G493</accession>
<name>A0ABN9G493_9NEOB</name>
<reference evidence="1" key="1">
    <citation type="submission" date="2023-05" db="EMBL/GenBank/DDBJ databases">
        <authorList>
            <person name="Stuckert A."/>
        </authorList>
    </citation>
    <scope>NUCLEOTIDE SEQUENCE</scope>
</reference>
<dbReference type="Proteomes" id="UP001162483">
    <property type="component" value="Unassembled WGS sequence"/>
</dbReference>
<protein>
    <submittedName>
        <fullName evidence="1">Uncharacterized protein</fullName>
    </submittedName>
</protein>
<evidence type="ECO:0000313" key="1">
    <source>
        <dbReference type="EMBL" id="CAI9604137.1"/>
    </source>
</evidence>
<gene>
    <name evidence="1" type="ORF">SPARVUS_LOCUS13422107</name>
</gene>
<evidence type="ECO:0000313" key="2">
    <source>
        <dbReference type="Proteomes" id="UP001162483"/>
    </source>
</evidence>
<proteinExistence type="predicted"/>
<organism evidence="1 2">
    <name type="scientific">Staurois parvus</name>
    <dbReference type="NCBI Taxonomy" id="386267"/>
    <lineage>
        <taxon>Eukaryota</taxon>
        <taxon>Metazoa</taxon>
        <taxon>Chordata</taxon>
        <taxon>Craniata</taxon>
        <taxon>Vertebrata</taxon>
        <taxon>Euteleostomi</taxon>
        <taxon>Amphibia</taxon>
        <taxon>Batrachia</taxon>
        <taxon>Anura</taxon>
        <taxon>Neobatrachia</taxon>
        <taxon>Ranoidea</taxon>
        <taxon>Ranidae</taxon>
        <taxon>Staurois</taxon>
    </lineage>
</organism>
<sequence length="58" mass="6600">MVPPLSGGEQKKPETRSWKLELCFTMRLGAQPHHHLCSPLKNFSLHLESWRAAFSSPV</sequence>
<comment type="caution">
    <text evidence="1">The sequence shown here is derived from an EMBL/GenBank/DDBJ whole genome shotgun (WGS) entry which is preliminary data.</text>
</comment>
<dbReference type="EMBL" id="CATNWA010017937">
    <property type="protein sequence ID" value="CAI9604137.1"/>
    <property type="molecule type" value="Genomic_DNA"/>
</dbReference>